<evidence type="ECO:0000313" key="2">
    <source>
        <dbReference type="Proteomes" id="UP000694892"/>
    </source>
</evidence>
<evidence type="ECO:0000313" key="1">
    <source>
        <dbReference type="EMBL" id="OCT97912.1"/>
    </source>
</evidence>
<name>A0A974DU35_XENLA</name>
<proteinExistence type="predicted"/>
<protein>
    <submittedName>
        <fullName evidence="1">Uncharacterized protein</fullName>
    </submittedName>
</protein>
<accession>A0A974DU35</accession>
<reference evidence="2" key="1">
    <citation type="journal article" date="2016" name="Nature">
        <title>Genome evolution in the allotetraploid frog Xenopus laevis.</title>
        <authorList>
            <person name="Session A.M."/>
            <person name="Uno Y."/>
            <person name="Kwon T."/>
            <person name="Chapman J.A."/>
            <person name="Toyoda A."/>
            <person name="Takahashi S."/>
            <person name="Fukui A."/>
            <person name="Hikosaka A."/>
            <person name="Suzuki A."/>
            <person name="Kondo M."/>
            <person name="van Heeringen S.J."/>
            <person name="Quigley I."/>
            <person name="Heinz S."/>
            <person name="Ogino H."/>
            <person name="Ochi H."/>
            <person name="Hellsten U."/>
            <person name="Lyons J.B."/>
            <person name="Simakov O."/>
            <person name="Putnam N."/>
            <person name="Stites J."/>
            <person name="Kuroki Y."/>
            <person name="Tanaka T."/>
            <person name="Michiue T."/>
            <person name="Watanabe M."/>
            <person name="Bogdanovic O."/>
            <person name="Lister R."/>
            <person name="Georgiou G."/>
            <person name="Paranjpe S.S."/>
            <person name="van Kruijsbergen I."/>
            <person name="Shu S."/>
            <person name="Carlson J."/>
            <person name="Kinoshita T."/>
            <person name="Ohta Y."/>
            <person name="Mawaribuchi S."/>
            <person name="Jenkins J."/>
            <person name="Grimwood J."/>
            <person name="Schmutz J."/>
            <person name="Mitros T."/>
            <person name="Mozaffari S.V."/>
            <person name="Suzuki Y."/>
            <person name="Haramoto Y."/>
            <person name="Yamamoto T.S."/>
            <person name="Takagi C."/>
            <person name="Heald R."/>
            <person name="Miller K."/>
            <person name="Haudenschild C."/>
            <person name="Kitzman J."/>
            <person name="Nakayama T."/>
            <person name="Izutsu Y."/>
            <person name="Robert J."/>
            <person name="Fortriede J."/>
            <person name="Burns K."/>
            <person name="Lotay V."/>
            <person name="Karimi K."/>
            <person name="Yasuoka Y."/>
            <person name="Dichmann D.S."/>
            <person name="Flajnik M.F."/>
            <person name="Houston D.W."/>
            <person name="Shendure J."/>
            <person name="DuPasquier L."/>
            <person name="Vize P.D."/>
            <person name="Zorn A.M."/>
            <person name="Ito M."/>
            <person name="Marcotte E.M."/>
            <person name="Wallingford J.B."/>
            <person name="Ito Y."/>
            <person name="Asashima M."/>
            <person name="Ueno N."/>
            <person name="Matsuda Y."/>
            <person name="Veenstra G.J."/>
            <person name="Fujiyama A."/>
            <person name="Harland R.M."/>
            <person name="Taira M."/>
            <person name="Rokhsar D.S."/>
        </authorList>
    </citation>
    <scope>NUCLEOTIDE SEQUENCE [LARGE SCALE GENOMIC DNA]</scope>
    <source>
        <strain evidence="2">J</strain>
    </source>
</reference>
<gene>
    <name evidence="1" type="ORF">XELAEV_18010141mg</name>
</gene>
<sequence>MSDDSKSKIKCRIVLPLQLCYSSLILELSHETCNLSIFLGNYFRDQQFQSCILPLSVRGLGAKCSCQ</sequence>
<dbReference type="EMBL" id="CM004467">
    <property type="protein sequence ID" value="OCT97912.1"/>
    <property type="molecule type" value="Genomic_DNA"/>
</dbReference>
<dbReference type="AlphaFoldDB" id="A0A974DU35"/>
<organism evidence="1 2">
    <name type="scientific">Xenopus laevis</name>
    <name type="common">African clawed frog</name>
    <dbReference type="NCBI Taxonomy" id="8355"/>
    <lineage>
        <taxon>Eukaryota</taxon>
        <taxon>Metazoa</taxon>
        <taxon>Chordata</taxon>
        <taxon>Craniata</taxon>
        <taxon>Vertebrata</taxon>
        <taxon>Euteleostomi</taxon>
        <taxon>Amphibia</taxon>
        <taxon>Batrachia</taxon>
        <taxon>Anura</taxon>
        <taxon>Pipoidea</taxon>
        <taxon>Pipidae</taxon>
        <taxon>Xenopodinae</taxon>
        <taxon>Xenopus</taxon>
        <taxon>Xenopus</taxon>
    </lineage>
</organism>
<dbReference type="Proteomes" id="UP000694892">
    <property type="component" value="Chromosome 1S"/>
</dbReference>